<dbReference type="AlphaFoldDB" id="A0A5B0QJQ4"/>
<evidence type="ECO:0000313" key="2">
    <source>
        <dbReference type="EMBL" id="KAA1113416.1"/>
    </source>
</evidence>
<name>A0A5B0QJQ4_PUCGR</name>
<feature type="compositionally biased region" description="Polar residues" evidence="1">
    <location>
        <begin position="23"/>
        <end position="42"/>
    </location>
</feature>
<evidence type="ECO:0008006" key="4">
    <source>
        <dbReference type="Google" id="ProtNLM"/>
    </source>
</evidence>
<feature type="compositionally biased region" description="Polar residues" evidence="1">
    <location>
        <begin position="100"/>
        <end position="118"/>
    </location>
</feature>
<dbReference type="EMBL" id="VSWC01000015">
    <property type="protein sequence ID" value="KAA1113416.1"/>
    <property type="molecule type" value="Genomic_DNA"/>
</dbReference>
<proteinExistence type="predicted"/>
<reference evidence="2 3" key="1">
    <citation type="submission" date="2019-05" db="EMBL/GenBank/DDBJ databases">
        <title>Emergence of the Ug99 lineage of the wheat stem rust pathogen through somatic hybridization.</title>
        <authorList>
            <person name="Li F."/>
            <person name="Upadhyaya N.M."/>
            <person name="Sperschneider J."/>
            <person name="Matny O."/>
            <person name="Nguyen-Phuc H."/>
            <person name="Mago R."/>
            <person name="Raley C."/>
            <person name="Miller M.E."/>
            <person name="Silverstein K.A.T."/>
            <person name="Henningsen E."/>
            <person name="Hirsch C.D."/>
            <person name="Visser B."/>
            <person name="Pretorius Z.A."/>
            <person name="Steffenson B.J."/>
            <person name="Schwessinger B."/>
            <person name="Dodds P.N."/>
            <person name="Figueroa M."/>
        </authorList>
    </citation>
    <scope>NUCLEOTIDE SEQUENCE [LARGE SCALE GENOMIC DNA]</scope>
    <source>
        <strain evidence="2">21-0</strain>
    </source>
</reference>
<organism evidence="2 3">
    <name type="scientific">Puccinia graminis f. sp. tritici</name>
    <dbReference type="NCBI Taxonomy" id="56615"/>
    <lineage>
        <taxon>Eukaryota</taxon>
        <taxon>Fungi</taxon>
        <taxon>Dikarya</taxon>
        <taxon>Basidiomycota</taxon>
        <taxon>Pucciniomycotina</taxon>
        <taxon>Pucciniomycetes</taxon>
        <taxon>Pucciniales</taxon>
        <taxon>Pucciniaceae</taxon>
        <taxon>Puccinia</taxon>
    </lineage>
</organism>
<gene>
    <name evidence="2" type="ORF">PGT21_031023</name>
</gene>
<accession>A0A5B0QJQ4</accession>
<comment type="caution">
    <text evidence="2">The sequence shown here is derived from an EMBL/GenBank/DDBJ whole genome shotgun (WGS) entry which is preliminary data.</text>
</comment>
<sequence length="622" mass="68493">MAEFFSRPSSLAPSSRRRKIKQRSNLPCDQFMSTRSTNQNLLPESDPNLIFRAANAEKRKAKLLAASEARVATAKANAEARKSQGNPAASLPSSPPKNEVSPSSSKAMSTPLPSSSKLGDSAKEGKTTSITNPTPKSETISSAGPATLTYDNVPLDQFMRFVMKTQHQSLLSAEADRVAASERINMIEQAVLKLSTKAEQPSQTTAISPGRIDLQKFRLSDGPIFRGPFGEIEAFLKWMRGIQIFFSTKGVTHAEDKVRIAGSLIKETNLLAFYHNGSATYIGGTWKEFKAALFDFALPPRWRTDLKEQIQHLQMLNSESFLAYSTRARTLQSLHNFDEATLTDLELAQFVTFGTSGALRGKIDDFELLEQTPFVYATFEKKASGYHKNLMIHLPTHEPRIQPSGPVQQTRQLTKDEFIWRIHAYLDSQGLCHFCKKACGSAPGTCPGPLDRSIVPIPPSFVAPAKPSDYKRPTPRNGTQSLAGKPTNLPAGRPSPKTASVSALAEEDLYSALDEAAVSAIQLMNDELELAKTEKKLAETQEKQPEKATFNISGDNFFPEMDRAAVAALEDLDKHLDTLRNDGYVHSLKSVRASSKPIKVRGYSCGQSLAGRKNCWMMSVRH</sequence>
<feature type="compositionally biased region" description="Low complexity" evidence="1">
    <location>
        <begin position="1"/>
        <end position="14"/>
    </location>
</feature>
<feature type="region of interest" description="Disordered" evidence="1">
    <location>
        <begin position="75"/>
        <end position="146"/>
    </location>
</feature>
<dbReference type="Proteomes" id="UP000324748">
    <property type="component" value="Unassembled WGS sequence"/>
</dbReference>
<feature type="region of interest" description="Disordered" evidence="1">
    <location>
        <begin position="462"/>
        <end position="498"/>
    </location>
</feature>
<evidence type="ECO:0000313" key="3">
    <source>
        <dbReference type="Proteomes" id="UP000324748"/>
    </source>
</evidence>
<feature type="compositionally biased region" description="Polar residues" evidence="1">
    <location>
        <begin position="127"/>
        <end position="144"/>
    </location>
</feature>
<evidence type="ECO:0000256" key="1">
    <source>
        <dbReference type="SAM" id="MobiDB-lite"/>
    </source>
</evidence>
<keyword evidence="3" id="KW-1185">Reference proteome</keyword>
<protein>
    <recommendedName>
        <fullName evidence="4">Retrotransposon gag domain-containing protein</fullName>
    </recommendedName>
</protein>
<feature type="region of interest" description="Disordered" evidence="1">
    <location>
        <begin position="1"/>
        <end position="45"/>
    </location>
</feature>